<gene>
    <name evidence="2" type="ORF">Tpal_427</name>
</gene>
<feature type="transmembrane region" description="Helical" evidence="1">
    <location>
        <begin position="118"/>
        <end position="136"/>
    </location>
</feature>
<dbReference type="GO" id="GO:0003677">
    <property type="term" value="F:DNA binding"/>
    <property type="evidence" value="ECO:0007669"/>
    <property type="project" value="InterPro"/>
</dbReference>
<protein>
    <recommendedName>
        <fullName evidence="4">DUF4115 domain-containing protein</fullName>
    </recommendedName>
</protein>
<dbReference type="OrthoDB" id="9797543at2"/>
<evidence type="ECO:0000313" key="3">
    <source>
        <dbReference type="Proteomes" id="UP000242754"/>
    </source>
</evidence>
<name>A0A143Y6U0_9LACT</name>
<sequence length="288" mass="31360">MVQIGEILKEARISKGYTLDDLQQTTKIQKRYLIAIEEGNFDIMPGNFYVRAFIKQYADTVGLDGDRLLEEHSSVLPEIHMNKVEETPSFAPSRTNLKKAARKTNFDYSETMQHNMPTILLGVLVVAIVAVIWNATLNQGNENTQIDVASNVSQTVSMSQSTSESATAEPSAVVEKKPQTIALVSSDGETAQYNVGNMKFPAKFTVSANEMGDAWISISVNGIVQNSGIVASGKSFSVDLPQNATEIEVVSGYLPATVIDLNGTVVTMPENYQAVTTQTLLFSIKNAE</sequence>
<keyword evidence="3" id="KW-1185">Reference proteome</keyword>
<keyword evidence="1" id="KW-0812">Transmembrane</keyword>
<evidence type="ECO:0000313" key="2">
    <source>
        <dbReference type="EMBL" id="CZQ83297.1"/>
    </source>
</evidence>
<reference evidence="2 3" key="1">
    <citation type="submission" date="2016-02" db="EMBL/GenBank/DDBJ databases">
        <authorList>
            <person name="Wen L."/>
            <person name="He K."/>
            <person name="Yang H."/>
        </authorList>
    </citation>
    <scope>NUCLEOTIDE SEQUENCE [LARGE SCALE GENOMIC DNA]</scope>
    <source>
        <strain evidence="2">Trichococcus palustris</strain>
    </source>
</reference>
<keyword evidence="1" id="KW-0472">Membrane</keyword>
<evidence type="ECO:0008006" key="4">
    <source>
        <dbReference type="Google" id="ProtNLM"/>
    </source>
</evidence>
<dbReference type="SUPFAM" id="SSF47413">
    <property type="entry name" value="lambda repressor-like DNA-binding domains"/>
    <property type="match status" value="1"/>
</dbReference>
<dbReference type="AlphaFoldDB" id="A0A143Y6U0"/>
<dbReference type="InterPro" id="IPR010982">
    <property type="entry name" value="Lambda_DNA-bd_dom_sf"/>
</dbReference>
<dbReference type="InterPro" id="IPR050400">
    <property type="entry name" value="Bact_Cytoskel_RodZ"/>
</dbReference>
<dbReference type="EMBL" id="FJNE01000001">
    <property type="protein sequence ID" value="CZQ83297.1"/>
    <property type="molecule type" value="Genomic_DNA"/>
</dbReference>
<accession>A0A143Y6U0</accession>
<proteinExistence type="predicted"/>
<dbReference type="PANTHER" id="PTHR34475:SF1">
    <property type="entry name" value="CYTOSKELETON PROTEIN RODZ"/>
    <property type="match status" value="1"/>
</dbReference>
<dbReference type="Proteomes" id="UP000242754">
    <property type="component" value="Unassembled WGS sequence"/>
</dbReference>
<dbReference type="PANTHER" id="PTHR34475">
    <property type="match status" value="1"/>
</dbReference>
<dbReference type="Pfam" id="PF13413">
    <property type="entry name" value="HTH_25"/>
    <property type="match status" value="1"/>
</dbReference>
<keyword evidence="1" id="KW-1133">Transmembrane helix</keyword>
<dbReference type="STRING" id="140314.SAMN04488076_103136"/>
<evidence type="ECO:0000256" key="1">
    <source>
        <dbReference type="SAM" id="Phobius"/>
    </source>
</evidence>
<dbReference type="Gene3D" id="1.10.260.40">
    <property type="entry name" value="lambda repressor-like DNA-binding domains"/>
    <property type="match status" value="1"/>
</dbReference>
<organism evidence="2 3">
    <name type="scientific">Trichococcus palustris</name>
    <dbReference type="NCBI Taxonomy" id="140314"/>
    <lineage>
        <taxon>Bacteria</taxon>
        <taxon>Bacillati</taxon>
        <taxon>Bacillota</taxon>
        <taxon>Bacilli</taxon>
        <taxon>Lactobacillales</taxon>
        <taxon>Carnobacteriaceae</taxon>
        <taxon>Trichococcus</taxon>
    </lineage>
</organism>
<dbReference type="RefSeq" id="WP_087030694.1">
    <property type="nucleotide sequence ID" value="NZ_FJNE01000001.1"/>
</dbReference>